<evidence type="ECO:0000256" key="3">
    <source>
        <dbReference type="ARBA" id="ARBA00023295"/>
    </source>
</evidence>
<dbReference type="Proteomes" id="UP000632125">
    <property type="component" value="Unassembled WGS sequence"/>
</dbReference>
<evidence type="ECO:0000313" key="6">
    <source>
        <dbReference type="Proteomes" id="UP000632125"/>
    </source>
</evidence>
<reference evidence="5" key="1">
    <citation type="submission" date="2020-09" db="EMBL/GenBank/DDBJ databases">
        <title>A novel bacterium of genus Paenibacillus, isolated from South China Sea.</title>
        <authorList>
            <person name="Huang H."/>
            <person name="Mo K."/>
            <person name="Hu Y."/>
        </authorList>
    </citation>
    <scope>NUCLEOTIDE SEQUENCE</scope>
    <source>
        <strain evidence="5">IB182493</strain>
    </source>
</reference>
<dbReference type="PROSITE" id="PS51904">
    <property type="entry name" value="GLYCOSYL_HYDROL_F25_2"/>
    <property type="match status" value="1"/>
</dbReference>
<comment type="caution">
    <text evidence="5">The sequence shown here is derived from an EMBL/GenBank/DDBJ whole genome shotgun (WGS) entry which is preliminary data.</text>
</comment>
<proteinExistence type="inferred from homology"/>
<dbReference type="AlphaFoldDB" id="A0A927CT76"/>
<dbReference type="Pfam" id="PF01183">
    <property type="entry name" value="Glyco_hydro_25"/>
    <property type="match status" value="1"/>
</dbReference>
<keyword evidence="2 4" id="KW-0378">Hydrolase</keyword>
<dbReference type="SUPFAM" id="SSF51445">
    <property type="entry name" value="(Trans)glycosidases"/>
    <property type="match status" value="1"/>
</dbReference>
<dbReference type="GO" id="GO:0009253">
    <property type="term" value="P:peptidoglycan catabolic process"/>
    <property type="evidence" value="ECO:0007669"/>
    <property type="project" value="InterPro"/>
</dbReference>
<dbReference type="EC" id="3.2.1.17" evidence="4"/>
<evidence type="ECO:0000256" key="2">
    <source>
        <dbReference type="ARBA" id="ARBA00022801"/>
    </source>
</evidence>
<sequence length="206" mass="23663">MNYKVRGLDVSHYQGDVDWREVARSGRYQFVYMKATEGHDFADDTFESNWSEAKANGMLVGAYHFFSSRSSGARQADHFISVVPVEEASLPPVIDLEIALDHDVGTIQGELKAMMDKLEDVYGKKPILYVTYATYNAYTSDGFEAYDIWIRDIVKFPTLKADREWTLWQYCNRGRVKGIDAYVDINVFHGDQDAFERRFKRTAPIG</sequence>
<dbReference type="InterPro" id="IPR002053">
    <property type="entry name" value="Glyco_hydro_25"/>
</dbReference>
<protein>
    <recommendedName>
        <fullName evidence="4">Lysozyme</fullName>
        <ecNumber evidence="4">3.2.1.17</ecNumber>
    </recommendedName>
</protein>
<keyword evidence="3 4" id="KW-0326">Glycosidase</keyword>
<dbReference type="SMART" id="SM00641">
    <property type="entry name" value="Glyco_25"/>
    <property type="match status" value="1"/>
</dbReference>
<dbReference type="PANTHER" id="PTHR34135">
    <property type="entry name" value="LYSOZYME"/>
    <property type="match status" value="1"/>
</dbReference>
<dbReference type="PROSITE" id="PS00953">
    <property type="entry name" value="GLYCOSYL_HYDROL_F25_1"/>
    <property type="match status" value="1"/>
</dbReference>
<dbReference type="Gene3D" id="3.20.20.80">
    <property type="entry name" value="Glycosidases"/>
    <property type="match status" value="1"/>
</dbReference>
<dbReference type="EMBL" id="JACXIY010000027">
    <property type="protein sequence ID" value="MBD2871135.1"/>
    <property type="molecule type" value="Genomic_DNA"/>
</dbReference>
<evidence type="ECO:0000256" key="1">
    <source>
        <dbReference type="ARBA" id="ARBA00010646"/>
    </source>
</evidence>
<dbReference type="InterPro" id="IPR018077">
    <property type="entry name" value="Glyco_hydro_fam25_subgr"/>
</dbReference>
<evidence type="ECO:0000313" key="5">
    <source>
        <dbReference type="EMBL" id="MBD2871135.1"/>
    </source>
</evidence>
<dbReference type="PANTHER" id="PTHR34135:SF2">
    <property type="entry name" value="LYSOZYME"/>
    <property type="match status" value="1"/>
</dbReference>
<dbReference type="GO" id="GO:0016998">
    <property type="term" value="P:cell wall macromolecule catabolic process"/>
    <property type="evidence" value="ECO:0007669"/>
    <property type="project" value="InterPro"/>
</dbReference>
<comment type="catalytic activity">
    <reaction evidence="4">
        <text>Hydrolysis of (1-&gt;4)-beta-linkages between N-acetylmuramic acid and N-acetyl-D-glucosamine residues in a peptidoglycan and between N-acetyl-D-glucosamine residues in chitodextrins.</text>
        <dbReference type="EC" id="3.2.1.17"/>
    </reaction>
</comment>
<comment type="similarity">
    <text evidence="1 4">Belongs to the glycosyl hydrolase 25 family.</text>
</comment>
<organism evidence="5 6">
    <name type="scientific">Paenibacillus arenilitoris</name>
    <dbReference type="NCBI Taxonomy" id="2772299"/>
    <lineage>
        <taxon>Bacteria</taxon>
        <taxon>Bacillati</taxon>
        <taxon>Bacillota</taxon>
        <taxon>Bacilli</taxon>
        <taxon>Bacillales</taxon>
        <taxon>Paenibacillaceae</taxon>
        <taxon>Paenibacillus</taxon>
    </lineage>
</organism>
<accession>A0A927CT76</accession>
<name>A0A927CT76_9BACL</name>
<keyword evidence="6" id="KW-1185">Reference proteome</keyword>
<gene>
    <name evidence="5" type="ORF">IDH41_21345</name>
</gene>
<dbReference type="GO" id="GO:0003796">
    <property type="term" value="F:lysozyme activity"/>
    <property type="evidence" value="ECO:0007669"/>
    <property type="project" value="UniProtKB-EC"/>
</dbReference>
<dbReference type="GO" id="GO:0016052">
    <property type="term" value="P:carbohydrate catabolic process"/>
    <property type="evidence" value="ECO:0007669"/>
    <property type="project" value="TreeGrafter"/>
</dbReference>
<dbReference type="InterPro" id="IPR008270">
    <property type="entry name" value="Glyco_hydro_25_AS"/>
</dbReference>
<evidence type="ECO:0000256" key="4">
    <source>
        <dbReference type="RuleBase" id="RU361176"/>
    </source>
</evidence>
<dbReference type="InterPro" id="IPR017853">
    <property type="entry name" value="GH"/>
</dbReference>